<keyword evidence="3" id="KW-1185">Reference proteome</keyword>
<evidence type="ECO:0000313" key="3">
    <source>
        <dbReference type="Proteomes" id="UP001232973"/>
    </source>
</evidence>
<feature type="compositionally biased region" description="Polar residues" evidence="1">
    <location>
        <begin position="328"/>
        <end position="340"/>
    </location>
</feature>
<gene>
    <name evidence="2" type="ORF">J2S03_003125</name>
</gene>
<feature type="compositionally biased region" description="Basic and acidic residues" evidence="1">
    <location>
        <begin position="214"/>
        <end position="230"/>
    </location>
</feature>
<feature type="region of interest" description="Disordered" evidence="1">
    <location>
        <begin position="1"/>
        <end position="26"/>
    </location>
</feature>
<accession>A0ABT9XLR9</accession>
<feature type="region of interest" description="Disordered" evidence="1">
    <location>
        <begin position="318"/>
        <end position="340"/>
    </location>
</feature>
<dbReference type="RefSeq" id="WP_274455140.1">
    <property type="nucleotide sequence ID" value="NZ_CP067097.1"/>
</dbReference>
<comment type="caution">
    <text evidence="2">The sequence shown here is derived from an EMBL/GenBank/DDBJ whole genome shotgun (WGS) entry which is preliminary data.</text>
</comment>
<protein>
    <submittedName>
        <fullName evidence="2">Uncharacterized protein</fullName>
    </submittedName>
</protein>
<feature type="region of interest" description="Disordered" evidence="1">
    <location>
        <begin position="214"/>
        <end position="239"/>
    </location>
</feature>
<dbReference type="EMBL" id="JAUSTP010000036">
    <property type="protein sequence ID" value="MDQ0191256.1"/>
    <property type="molecule type" value="Genomic_DNA"/>
</dbReference>
<organism evidence="2 3">
    <name type="scientific">Alicyclobacillus cycloheptanicus</name>
    <dbReference type="NCBI Taxonomy" id="1457"/>
    <lineage>
        <taxon>Bacteria</taxon>
        <taxon>Bacillati</taxon>
        <taxon>Bacillota</taxon>
        <taxon>Bacilli</taxon>
        <taxon>Bacillales</taxon>
        <taxon>Alicyclobacillaceae</taxon>
        <taxon>Alicyclobacillus</taxon>
    </lineage>
</organism>
<dbReference type="Gene3D" id="3.90.920.10">
    <property type="entry name" value="DNA primase, PRIM domain"/>
    <property type="match status" value="1"/>
</dbReference>
<evidence type="ECO:0000256" key="1">
    <source>
        <dbReference type="SAM" id="MobiDB-lite"/>
    </source>
</evidence>
<name>A0ABT9XLR9_9BACL</name>
<proteinExistence type="predicted"/>
<sequence length="633" mass="71751">MSSTVLSPEVDTGVSRSIAPMSEPHDGKYHLNKYPTYSNPQRHLERIKRDDNLRLMIASKFLLMTPYKGQYVRMLKNKKGKPVTFYHPKKANYVPGTINLTTWVLEQHLTYGGRFAVAVLYHDPYTIGATNIRWAMFDIDIPDFGVAKQAAMAIQNECSRVGLSSHISFSGGKGFHVELFFRSPGVTSADFHHFHQYIMKMCGVETIIQDVVEREKQKNPNSKPDIEARPEAGAGRPAKLPLAIHPKTGALAGYVVEEDGDLVEAADPYEYFLAIPFDNDCAIVRYYSNEWQAEARRRAVKEAEKQARAAALAQQLNQNQKSLEKAQRQSTSRNNTSAQTLKQQVEEIRAELASIVLDCDTLDTTSEVDRHIIESILENGLLPGKKRNDTTFLLVKLMRRYYRKDEAIAIVIPWIENVLYPKCRDHIEMPMEKHIVETRKMIERFWSRPPSGLTIDVHPAQIRHLVRYAKHKDTINLPKLRLLLAIFLQGEFAKKAGTASDDGHAPLAVKYLQDVTGMSPNVVLKYRDELVDEGVISLKPGTRHKVVRDEQGKGHLDKSSGKPQMIRVNVSFSEMDATEPPITLLKTMACQHNVCEWLLAKSFRPELKLILGGSKRHYKKWHGVIRAAEAFGH</sequence>
<reference evidence="2 3" key="1">
    <citation type="submission" date="2023-07" db="EMBL/GenBank/DDBJ databases">
        <title>Genomic Encyclopedia of Type Strains, Phase IV (KMG-IV): sequencing the most valuable type-strain genomes for metagenomic binning, comparative biology and taxonomic classification.</title>
        <authorList>
            <person name="Goeker M."/>
        </authorList>
    </citation>
    <scope>NUCLEOTIDE SEQUENCE [LARGE SCALE GENOMIC DNA]</scope>
    <source>
        <strain evidence="2 3">DSM 4006</strain>
    </source>
</reference>
<evidence type="ECO:0000313" key="2">
    <source>
        <dbReference type="EMBL" id="MDQ0191256.1"/>
    </source>
</evidence>
<dbReference type="SUPFAM" id="SSF56747">
    <property type="entry name" value="Prim-pol domain"/>
    <property type="match status" value="1"/>
</dbReference>
<dbReference type="Proteomes" id="UP001232973">
    <property type="component" value="Unassembled WGS sequence"/>
</dbReference>